<dbReference type="PANTHER" id="PTHR43620:SF42">
    <property type="entry name" value="GLYCEROPHOSPHODIESTER PHOSPHODIESTERASE"/>
    <property type="match status" value="1"/>
</dbReference>
<dbReference type="InterPro" id="IPR030395">
    <property type="entry name" value="GP_PDE_dom"/>
</dbReference>
<dbReference type="GO" id="GO:0006629">
    <property type="term" value="P:lipid metabolic process"/>
    <property type="evidence" value="ECO:0007669"/>
    <property type="project" value="InterPro"/>
</dbReference>
<dbReference type="Gene3D" id="3.20.20.190">
    <property type="entry name" value="Phosphatidylinositol (PI) phosphodiesterase"/>
    <property type="match status" value="1"/>
</dbReference>
<reference evidence="8" key="1">
    <citation type="submission" date="2015-12" db="EMBL/GenBank/DDBJ databases">
        <title>Update maize B73 reference genome by single molecule sequencing technologies.</title>
        <authorList>
            <consortium name="Maize Genome Sequencing Project"/>
            <person name="Ware D."/>
        </authorList>
    </citation>
    <scope>NUCLEOTIDE SEQUENCE</scope>
    <source>
        <tissue evidence="8">Seedling</tissue>
    </source>
</reference>
<dbReference type="InterPro" id="IPR017946">
    <property type="entry name" value="PLC-like_Pdiesterase_TIM-brl"/>
</dbReference>
<dbReference type="CDD" id="cd08602">
    <property type="entry name" value="GDPD_ScGlpQ1_like"/>
    <property type="match status" value="1"/>
</dbReference>
<dbReference type="EC" id="3.1.4.46" evidence="2"/>
<dbReference type="OMA" id="RCTIYFL"/>
<dbReference type="AlphaFoldDB" id="A0A1D6GAZ6"/>
<evidence type="ECO:0000256" key="2">
    <source>
        <dbReference type="ARBA" id="ARBA00012247"/>
    </source>
</evidence>
<dbReference type="EMBL" id="CM000784">
    <property type="protein sequence ID" value="AQL00265.1"/>
    <property type="molecule type" value="Genomic_DNA"/>
</dbReference>
<dbReference type="PANTHER" id="PTHR43620">
    <property type="entry name" value="GLYCEROPHOSPHORYL DIESTER PHOSPHODIESTERASE"/>
    <property type="match status" value="1"/>
</dbReference>
<dbReference type="GO" id="GO:0006071">
    <property type="term" value="P:glycerol metabolic process"/>
    <property type="evidence" value="ECO:0007669"/>
    <property type="project" value="UniProtKB-KW"/>
</dbReference>
<organism evidence="8">
    <name type="scientific">Zea mays</name>
    <name type="common">Maize</name>
    <dbReference type="NCBI Taxonomy" id="4577"/>
    <lineage>
        <taxon>Eukaryota</taxon>
        <taxon>Viridiplantae</taxon>
        <taxon>Streptophyta</taxon>
        <taxon>Embryophyta</taxon>
        <taxon>Tracheophyta</taxon>
        <taxon>Spermatophyta</taxon>
        <taxon>Magnoliopsida</taxon>
        <taxon>Liliopsida</taxon>
        <taxon>Poales</taxon>
        <taxon>Poaceae</taxon>
        <taxon>PACMAD clade</taxon>
        <taxon>Panicoideae</taxon>
        <taxon>Andropogonodae</taxon>
        <taxon>Andropogoneae</taxon>
        <taxon>Tripsacinae</taxon>
        <taxon>Zea</taxon>
    </lineage>
</organism>
<evidence type="ECO:0000256" key="7">
    <source>
        <dbReference type="ARBA" id="ARBA00047512"/>
    </source>
</evidence>
<evidence type="ECO:0000256" key="5">
    <source>
        <dbReference type="ARBA" id="ARBA00022801"/>
    </source>
</evidence>
<keyword evidence="4" id="KW-0319">Glycerol metabolism</keyword>
<keyword evidence="3" id="KW-0732">Signal</keyword>
<dbReference type="FunFam" id="3.20.20.190:FF:000023">
    <property type="entry name" value="Glycerophosphodiester phosphodiesterase GDPD5"/>
    <property type="match status" value="1"/>
</dbReference>
<proteinExistence type="inferred from homology"/>
<dbReference type="ExpressionAtlas" id="A0A1D6GAZ6">
    <property type="expression patterns" value="baseline and differential"/>
</dbReference>
<evidence type="ECO:0000256" key="1">
    <source>
        <dbReference type="ARBA" id="ARBA00007277"/>
    </source>
</evidence>
<evidence type="ECO:0000256" key="3">
    <source>
        <dbReference type="ARBA" id="ARBA00022729"/>
    </source>
</evidence>
<protein>
    <recommendedName>
        <fullName evidence="2">glycerophosphodiester phosphodiesterase</fullName>
        <ecNumber evidence="2">3.1.4.46</ecNumber>
    </recommendedName>
</protein>
<keyword evidence="6" id="KW-0325">Glycoprotein</keyword>
<accession>A0A1D6GAZ6</accession>
<evidence type="ECO:0000313" key="8">
    <source>
        <dbReference type="EMBL" id="AQL00265.1"/>
    </source>
</evidence>
<sequence length="375" mass="43545">MRPSLCCAPLFLLLLLHLAFARPLFPLPSKTKNEEKKPIQTFRPYNIAHRGSNGEIPEETAAAYMRAIEEGADFIESDILASKDGALICFHDVTLDDTTDVAKRKEFANRRRTYEVEWFNVTGWFVVDFTLEELKTLRVKQRYSFRDQQYNDADRTVGIYPEIKDPVFINKHVKWADGKKFEDKFVDTLLKYGYKGQYMSENWLKQPLFIQSFAPTSIVHVSDFIDSPKVFLIDDISVRTQDTNQSYWEITSDDYLAYISKYVVGLGPWKDTIVPASGNYLMPPSDLVARAHAHNLQVHPYTYRNENQFLHFNFFQDPYNEYDFWINTVGVDGLFTDFTGTLHRYQELTSPHRKDETANSLLVKISQMISAYEGL</sequence>
<keyword evidence="5" id="KW-0378">Hydrolase</keyword>
<dbReference type="GO" id="GO:0008889">
    <property type="term" value="F:glycerophosphodiester phosphodiesterase activity"/>
    <property type="evidence" value="ECO:0007669"/>
    <property type="project" value="UniProtKB-EC"/>
</dbReference>
<comment type="similarity">
    <text evidence="1">Belongs to the glycerophosphoryl diester phosphodiesterase family.</text>
</comment>
<evidence type="ECO:0000256" key="6">
    <source>
        <dbReference type="ARBA" id="ARBA00023180"/>
    </source>
</evidence>
<dbReference type="Pfam" id="PF03009">
    <property type="entry name" value="GDPD"/>
    <property type="match status" value="1"/>
</dbReference>
<dbReference type="PROSITE" id="PS51704">
    <property type="entry name" value="GP_PDE"/>
    <property type="match status" value="1"/>
</dbReference>
<gene>
    <name evidence="8" type="ORF">ZEAMMB73_Zm00001d012677</name>
</gene>
<name>A0A1D6GAZ6_MAIZE</name>
<evidence type="ECO:0000256" key="4">
    <source>
        <dbReference type="ARBA" id="ARBA00022798"/>
    </source>
</evidence>
<comment type="catalytic activity">
    <reaction evidence="7">
        <text>a sn-glycero-3-phosphodiester + H2O = an alcohol + sn-glycerol 3-phosphate + H(+)</text>
        <dbReference type="Rhea" id="RHEA:12969"/>
        <dbReference type="ChEBI" id="CHEBI:15377"/>
        <dbReference type="ChEBI" id="CHEBI:15378"/>
        <dbReference type="ChEBI" id="CHEBI:30879"/>
        <dbReference type="ChEBI" id="CHEBI:57597"/>
        <dbReference type="ChEBI" id="CHEBI:83408"/>
        <dbReference type="EC" id="3.1.4.46"/>
    </reaction>
</comment>
<dbReference type="SUPFAM" id="SSF51695">
    <property type="entry name" value="PLC-like phosphodiesterases"/>
    <property type="match status" value="1"/>
</dbReference>